<dbReference type="AlphaFoldDB" id="A0A085GA25"/>
<evidence type="ECO:0000256" key="1">
    <source>
        <dbReference type="SAM" id="SignalP"/>
    </source>
</evidence>
<accession>A0A085GA25</accession>
<feature type="signal peptide" evidence="1">
    <location>
        <begin position="1"/>
        <end position="18"/>
    </location>
</feature>
<feature type="chain" id="PRO_5001791115" evidence="1">
    <location>
        <begin position="19"/>
        <end position="133"/>
    </location>
</feature>
<organism evidence="2 3">
    <name type="scientific">Buttiauxella agrestis ATCC 33320</name>
    <dbReference type="NCBI Taxonomy" id="1006004"/>
    <lineage>
        <taxon>Bacteria</taxon>
        <taxon>Pseudomonadati</taxon>
        <taxon>Pseudomonadota</taxon>
        <taxon>Gammaproteobacteria</taxon>
        <taxon>Enterobacterales</taxon>
        <taxon>Enterobacteriaceae</taxon>
        <taxon>Buttiauxella</taxon>
    </lineage>
</organism>
<evidence type="ECO:0000313" key="2">
    <source>
        <dbReference type="EMBL" id="KFC80570.1"/>
    </source>
</evidence>
<reference evidence="2 3" key="1">
    <citation type="submission" date="2014-05" db="EMBL/GenBank/DDBJ databases">
        <title>ATOL: Assembling a taxonomically balanced genome-scale reconstruction of the evolutionary history of the Enterobacteriaceae.</title>
        <authorList>
            <person name="Plunkett G.III."/>
            <person name="Neeno-Eckwall E.C."/>
            <person name="Glasner J.D."/>
            <person name="Perna N.T."/>
        </authorList>
    </citation>
    <scope>NUCLEOTIDE SEQUENCE [LARGE SCALE GENOMIC DNA]</scope>
    <source>
        <strain evidence="2 3">ATCC 33320</strain>
    </source>
</reference>
<dbReference type="EMBL" id="JMPI01000036">
    <property type="protein sequence ID" value="KFC80570.1"/>
    <property type="molecule type" value="Genomic_DNA"/>
</dbReference>
<keyword evidence="3" id="KW-1185">Reference proteome</keyword>
<protein>
    <submittedName>
        <fullName evidence="2">Uncharacterized protein</fullName>
    </submittedName>
</protein>
<sequence>MKIRLLLLIFIISSQSWASQPSPKEQAKQMAEAACLYQYNVIYSRFALGFSEEKAIQASSKILTNYLESHKTNAGDFFLSSIHRSTIAQLRELEVNKEAVQQLRSPPPSFKDDFLSSCNEMKTEQLETMHVFG</sequence>
<proteinExistence type="predicted"/>
<comment type="caution">
    <text evidence="2">The sequence shown here is derived from an EMBL/GenBank/DDBJ whole genome shotgun (WGS) entry which is preliminary data.</text>
</comment>
<gene>
    <name evidence="2" type="ORF">GBAG_2681</name>
</gene>
<dbReference type="OrthoDB" id="6630583at2"/>
<keyword evidence="1" id="KW-0732">Signal</keyword>
<dbReference type="Proteomes" id="UP000028653">
    <property type="component" value="Unassembled WGS sequence"/>
</dbReference>
<evidence type="ECO:0000313" key="3">
    <source>
        <dbReference type="Proteomes" id="UP000028653"/>
    </source>
</evidence>
<name>A0A085GA25_9ENTR</name>
<dbReference type="RefSeq" id="WP_034496762.1">
    <property type="nucleotide sequence ID" value="NZ_JMPI01000036.1"/>
</dbReference>